<evidence type="ECO:0000256" key="5">
    <source>
        <dbReference type="ARBA" id="ARBA00023237"/>
    </source>
</evidence>
<dbReference type="GO" id="GO:0008643">
    <property type="term" value="P:carbohydrate transport"/>
    <property type="evidence" value="ECO:0007669"/>
    <property type="project" value="InterPro"/>
</dbReference>
<keyword evidence="4" id="KW-0472">Membrane</keyword>
<dbReference type="Pfam" id="PF04966">
    <property type="entry name" value="OprB"/>
    <property type="match status" value="1"/>
</dbReference>
<evidence type="ECO:0000313" key="9">
    <source>
        <dbReference type="EMBL" id="RJF75887.1"/>
    </source>
</evidence>
<evidence type="ECO:0000256" key="1">
    <source>
        <dbReference type="ARBA" id="ARBA00004442"/>
    </source>
</evidence>
<reference evidence="9 10" key="1">
    <citation type="submission" date="2018-09" db="EMBL/GenBank/DDBJ databases">
        <title>Draft genome sequence of Rhodopseudomonas palustris 2.1.18.</title>
        <authorList>
            <person name="Robertson S.L."/>
            <person name="Meyer T.E."/>
            <person name="Kyndt J.A."/>
        </authorList>
    </citation>
    <scope>NUCLEOTIDE SEQUENCE [LARGE SCALE GENOMIC DNA]</scope>
    <source>
        <strain evidence="9 10">2.1.18</strain>
    </source>
</reference>
<dbReference type="Proteomes" id="UP000285523">
    <property type="component" value="Unassembled WGS sequence"/>
</dbReference>
<evidence type="ECO:0000313" key="10">
    <source>
        <dbReference type="Proteomes" id="UP000285523"/>
    </source>
</evidence>
<organism evidence="9 10">
    <name type="scientific">Rhodopseudomonas palustris</name>
    <dbReference type="NCBI Taxonomy" id="1076"/>
    <lineage>
        <taxon>Bacteria</taxon>
        <taxon>Pseudomonadati</taxon>
        <taxon>Pseudomonadota</taxon>
        <taxon>Alphaproteobacteria</taxon>
        <taxon>Hyphomicrobiales</taxon>
        <taxon>Nitrobacteraceae</taxon>
        <taxon>Rhodopseudomonas</taxon>
    </lineage>
</organism>
<feature type="domain" description="Outer membrane protein beta-barrel" evidence="8">
    <location>
        <begin position="52"/>
        <end position="255"/>
    </location>
</feature>
<keyword evidence="5" id="KW-0998">Cell outer membrane</keyword>
<evidence type="ECO:0000256" key="6">
    <source>
        <dbReference type="ARBA" id="ARBA00038306"/>
    </source>
</evidence>
<comment type="similarity">
    <text evidence="2 7">Belongs to the OprB family.</text>
</comment>
<dbReference type="InterPro" id="IPR051692">
    <property type="entry name" value="OMP-like"/>
</dbReference>
<dbReference type="EMBL" id="QYYD01000007">
    <property type="protein sequence ID" value="RJF75887.1"/>
    <property type="molecule type" value="Genomic_DNA"/>
</dbReference>
<dbReference type="InterPro" id="IPR027385">
    <property type="entry name" value="Beta-barrel_OMP"/>
</dbReference>
<evidence type="ECO:0000256" key="3">
    <source>
        <dbReference type="ARBA" id="ARBA00022729"/>
    </source>
</evidence>
<evidence type="ECO:0000256" key="7">
    <source>
        <dbReference type="RuleBase" id="RU363072"/>
    </source>
</evidence>
<evidence type="ECO:0000256" key="4">
    <source>
        <dbReference type="ARBA" id="ARBA00023136"/>
    </source>
</evidence>
<dbReference type="OrthoDB" id="5755240at2"/>
<comment type="caution">
    <text evidence="9">The sequence shown here is derived from an EMBL/GenBank/DDBJ whole genome shotgun (WGS) entry which is preliminary data.</text>
</comment>
<sequence>MNFRQRLVSAARVLPPATLTARSASSLPSRGLVRSWLAGAALGALVLPQTAAAADLLALKALPAPAYDWSGFYVGAHAGYLRGHSDATLLDPAFTAQASNGSGGVTAGAQAGYNWLTRSGVLLGLEADISFPSYLPANAVLSEFSGTPSQLQHLDFYGSVRARLGIAVGRWLPYVTGGLAYAHERYLTDPESDKTLNGRVGWVAGAGLEYGFTPHWSARIEYLYSDYQHASVALPGGGRYETALSLQTIRVGLNRRLDWLGGRDTVPFAAVADPESDRWEVHGQTTVVGQGYPSFRAPYSGANSLAPNSQFKSTWSSSLFANVRLWDGGELYLNPEFLQGYGLSDTVGVAGFPNGEGQKSGFAYPHFSPSRFYLRQTFGLGGEQEQFGSSASQLSGKADISRLTLQVGRFSVLDVFDGNSYAHDPRRDFMNWSIWASGAFDYSADKLGLSYGATAELNQKQWALRAGYFLMDAESNSNNFDMRVLRRGEYVAELETRYTLFGQPGKLRTLGFINSVFAGSYRETLGNPQFGVDISQTRKGRIKYGCAFNLEQAVTADLGLFGRWSWNNGKNEIMAFTDIDDSVSGGVSIRGARWGRPDDVIGIAGASNGLSRDHRDFIAAGGLGPLIGDGALTYRRERVLETYYAYAITAAWTATADYQYIVNPAFNADRGPVSVFSGRLHGEF</sequence>
<protein>
    <recommendedName>
        <fullName evidence="8">Outer membrane protein beta-barrel domain-containing protein</fullName>
    </recommendedName>
</protein>
<name>A0A418VIB3_RHOPL</name>
<dbReference type="SUPFAM" id="SSF56925">
    <property type="entry name" value="OMPA-like"/>
    <property type="match status" value="1"/>
</dbReference>
<dbReference type="AlphaFoldDB" id="A0A418VIB3"/>
<proteinExistence type="inferred from homology"/>
<dbReference type="InterPro" id="IPR011250">
    <property type="entry name" value="OMP/PagP_B-barrel"/>
</dbReference>
<comment type="subcellular location">
    <subcellularLocation>
        <location evidence="1">Cell outer membrane</location>
    </subcellularLocation>
</comment>
<dbReference type="Gene3D" id="2.40.160.20">
    <property type="match status" value="1"/>
</dbReference>
<accession>A0A418VIB3</accession>
<comment type="similarity">
    <text evidence="6">Belongs to the Omp25/RopB family.</text>
</comment>
<dbReference type="Pfam" id="PF13505">
    <property type="entry name" value="OMP_b-brl"/>
    <property type="match status" value="1"/>
</dbReference>
<dbReference type="GO" id="GO:0015288">
    <property type="term" value="F:porin activity"/>
    <property type="evidence" value="ECO:0007669"/>
    <property type="project" value="InterPro"/>
</dbReference>
<dbReference type="InterPro" id="IPR007049">
    <property type="entry name" value="Carb-sel_porin_OprB"/>
</dbReference>
<keyword evidence="3" id="KW-0732">Signal</keyword>
<dbReference type="PANTHER" id="PTHR34001:SF3">
    <property type="entry name" value="BLL7405 PROTEIN"/>
    <property type="match status" value="1"/>
</dbReference>
<dbReference type="RefSeq" id="WP_119856214.1">
    <property type="nucleotide sequence ID" value="NZ_QYYD01000007.1"/>
</dbReference>
<dbReference type="GO" id="GO:0009279">
    <property type="term" value="C:cell outer membrane"/>
    <property type="evidence" value="ECO:0007669"/>
    <property type="project" value="UniProtKB-SubCell"/>
</dbReference>
<gene>
    <name evidence="9" type="ORF">D4Q52_09085</name>
</gene>
<evidence type="ECO:0000259" key="8">
    <source>
        <dbReference type="Pfam" id="PF13505"/>
    </source>
</evidence>
<dbReference type="PANTHER" id="PTHR34001">
    <property type="entry name" value="BLL7405 PROTEIN"/>
    <property type="match status" value="1"/>
</dbReference>
<dbReference type="Gene3D" id="2.40.160.180">
    <property type="entry name" value="Carbohydrate-selective porin OprB"/>
    <property type="match status" value="1"/>
</dbReference>
<dbReference type="InterPro" id="IPR038673">
    <property type="entry name" value="OprB_sf"/>
</dbReference>
<evidence type="ECO:0000256" key="2">
    <source>
        <dbReference type="ARBA" id="ARBA00008769"/>
    </source>
</evidence>